<keyword evidence="2" id="KW-1185">Reference proteome</keyword>
<protein>
    <submittedName>
        <fullName evidence="1">Uncharacterized protein</fullName>
    </submittedName>
</protein>
<sequence length="144" mass="16035">MLVTRDLVPVTQDTTTDTITVSQSFGVGEEVAQYDCYAVGIRDRVVKPFRVVKLERDKDLKMTITATEYDHAVYETDYSRYPVIDYSKGKATLLKAPINLKLTESNLRIKGGSKNSTVHAEWDMPAGAPMTASVSRTRRTITTG</sequence>
<name>G9YK54_9FIRM</name>
<dbReference type="HOGENOM" id="CLU_1792450_0_0_9"/>
<dbReference type="eggNOG" id="COG4733">
    <property type="taxonomic scope" value="Bacteria"/>
</dbReference>
<organism evidence="1 2">
    <name type="scientific">Anaeroglobus geminatus F0357</name>
    <dbReference type="NCBI Taxonomy" id="861450"/>
    <lineage>
        <taxon>Bacteria</taxon>
        <taxon>Bacillati</taxon>
        <taxon>Bacillota</taxon>
        <taxon>Negativicutes</taxon>
        <taxon>Veillonellales</taxon>
        <taxon>Veillonellaceae</taxon>
        <taxon>Anaeroglobus</taxon>
    </lineage>
</organism>
<accession>G9YK54</accession>
<gene>
    <name evidence="1" type="ORF">HMPREF0080_02063</name>
</gene>
<dbReference type="PATRIC" id="fig|861450.3.peg.1896"/>
<dbReference type="EMBL" id="AGCJ01000092">
    <property type="protein sequence ID" value="EHM37728.1"/>
    <property type="molecule type" value="Genomic_DNA"/>
</dbReference>
<proteinExistence type="predicted"/>
<evidence type="ECO:0000313" key="2">
    <source>
        <dbReference type="Proteomes" id="UP000005481"/>
    </source>
</evidence>
<reference evidence="1 2" key="1">
    <citation type="submission" date="2011-08" db="EMBL/GenBank/DDBJ databases">
        <authorList>
            <person name="Weinstock G."/>
            <person name="Sodergren E."/>
            <person name="Clifton S."/>
            <person name="Fulton L."/>
            <person name="Fulton B."/>
            <person name="Courtney L."/>
            <person name="Fronick C."/>
            <person name="Harrison M."/>
            <person name="Strong C."/>
            <person name="Farmer C."/>
            <person name="Delahaunty K."/>
            <person name="Markovic C."/>
            <person name="Hall O."/>
            <person name="Minx P."/>
            <person name="Tomlinson C."/>
            <person name="Mitreva M."/>
            <person name="Hou S."/>
            <person name="Chen J."/>
            <person name="Wollam A."/>
            <person name="Pepin K.H."/>
            <person name="Johnson M."/>
            <person name="Bhonagiri V."/>
            <person name="Zhang X."/>
            <person name="Suruliraj S."/>
            <person name="Warren W."/>
            <person name="Chinwalla A."/>
            <person name="Mardis E.R."/>
            <person name="Wilson R.K."/>
        </authorList>
    </citation>
    <scope>NUCLEOTIDE SEQUENCE [LARGE SCALE GENOMIC DNA]</scope>
    <source>
        <strain evidence="1 2">F0357</strain>
    </source>
</reference>
<evidence type="ECO:0000313" key="1">
    <source>
        <dbReference type="EMBL" id="EHM37728.1"/>
    </source>
</evidence>
<dbReference type="AlphaFoldDB" id="G9YK54"/>
<dbReference type="Proteomes" id="UP000005481">
    <property type="component" value="Unassembled WGS sequence"/>
</dbReference>
<comment type="caution">
    <text evidence="1">The sequence shown here is derived from an EMBL/GenBank/DDBJ whole genome shotgun (WGS) entry which is preliminary data.</text>
</comment>
<dbReference type="STRING" id="861450.HMPREF0080_02063"/>